<proteinExistence type="predicted"/>
<dbReference type="Gene3D" id="1.10.30.10">
    <property type="entry name" value="High mobility group box domain"/>
    <property type="match status" value="1"/>
</dbReference>
<dbReference type="eggNOG" id="KOG4715">
    <property type="taxonomic scope" value="Eukaryota"/>
</dbReference>
<feature type="DNA-binding region" description="HMG box" evidence="1">
    <location>
        <begin position="84"/>
        <end position="152"/>
    </location>
</feature>
<dbReference type="FunCoup" id="B3RPJ8">
    <property type="interactions" value="1692"/>
</dbReference>
<dbReference type="OMA" id="MERAMIN"/>
<dbReference type="CDD" id="cd21983">
    <property type="entry name" value="HMG-box_SMARCE1"/>
    <property type="match status" value="1"/>
</dbReference>
<dbReference type="InterPro" id="IPR009071">
    <property type="entry name" value="HMG_box_dom"/>
</dbReference>
<sequence length="329" mass="38587">MALQYSMRQDRPINVQQHYNVPNLQPVSIASYNYPYQSSPDVGKPVQVNQSLQWSSPQQLQAPPRYQIGVTQPRMEPTKPPKAPEKPLMPYMRYSSKMFEKVKEQHPDLKLWEIGKMIGAMWRNLDDKQKQEYFDDYEKDKRQYNESVKAYQQSPEYQAWVISKARNNAPPIPNPNPNQNPKPQVVRSAQDQQIYDKAMQHAAPSAPLPEPPISMQIIEDESEENELTEQHIAAARFYRNNILMNEIFSDTAAREPSSGATDDRVKILRDRQESLKQMQKKQEKELQELQEKFEQKKRKYVENDEKFRNKLKELRSKKEETHAALKKAS</sequence>
<organism evidence="5 6">
    <name type="scientific">Trichoplax adhaerens</name>
    <name type="common">Trichoplax reptans</name>
    <dbReference type="NCBI Taxonomy" id="10228"/>
    <lineage>
        <taxon>Eukaryota</taxon>
        <taxon>Metazoa</taxon>
        <taxon>Placozoa</taxon>
        <taxon>Uniplacotomia</taxon>
        <taxon>Trichoplacea</taxon>
        <taxon>Trichoplacidae</taxon>
        <taxon>Trichoplax</taxon>
    </lineage>
</organism>
<dbReference type="GO" id="GO:0045892">
    <property type="term" value="P:negative regulation of DNA-templated transcription"/>
    <property type="evidence" value="ECO:0000318"/>
    <property type="project" value="GO_Central"/>
</dbReference>
<dbReference type="Proteomes" id="UP000009022">
    <property type="component" value="Unassembled WGS sequence"/>
</dbReference>
<dbReference type="GO" id="GO:0016922">
    <property type="term" value="F:nuclear receptor binding"/>
    <property type="evidence" value="ECO:0000318"/>
    <property type="project" value="GO_Central"/>
</dbReference>
<dbReference type="EMBL" id="DS985242">
    <property type="protein sequence ID" value="EDV27647.1"/>
    <property type="molecule type" value="Genomic_DNA"/>
</dbReference>
<dbReference type="HOGENOM" id="CLU_021772_0_2_1"/>
<dbReference type="PANTHER" id="PTHR46232:SF1">
    <property type="entry name" value="SWI_SNF-RELATED MATRIX-ASSOCIATED ACTIN-DEPENDENT REGULATOR OF CHROMATIN SUBFAMILY E MEMBER 1"/>
    <property type="match status" value="1"/>
</dbReference>
<accession>B3RPJ8</accession>
<dbReference type="PhylomeDB" id="B3RPJ8"/>
<dbReference type="SMART" id="SM00398">
    <property type="entry name" value="HMG"/>
    <property type="match status" value="1"/>
</dbReference>
<protein>
    <recommendedName>
        <fullName evidence="4">HMG box domain-containing protein</fullName>
    </recommendedName>
</protein>
<feature type="region of interest" description="Disordered" evidence="3">
    <location>
        <begin position="166"/>
        <end position="192"/>
    </location>
</feature>
<dbReference type="STRING" id="10228.B3RPJ8"/>
<dbReference type="GO" id="GO:0003677">
    <property type="term" value="F:DNA binding"/>
    <property type="evidence" value="ECO:0007669"/>
    <property type="project" value="UniProtKB-UniRule"/>
</dbReference>
<evidence type="ECO:0000313" key="5">
    <source>
        <dbReference type="EMBL" id="EDV27647.1"/>
    </source>
</evidence>
<feature type="compositionally biased region" description="Pro residues" evidence="3">
    <location>
        <begin position="170"/>
        <end position="180"/>
    </location>
</feature>
<dbReference type="PROSITE" id="PS50118">
    <property type="entry name" value="HMG_BOX_2"/>
    <property type="match status" value="1"/>
</dbReference>
<feature type="domain" description="HMG box" evidence="4">
    <location>
        <begin position="84"/>
        <end position="152"/>
    </location>
</feature>
<evidence type="ECO:0000256" key="1">
    <source>
        <dbReference type="PROSITE-ProRule" id="PRU00267"/>
    </source>
</evidence>
<dbReference type="InterPro" id="IPR036910">
    <property type="entry name" value="HMG_box_dom_sf"/>
</dbReference>
<dbReference type="PANTHER" id="PTHR46232">
    <property type="entry name" value="SMARCE1 REGULATOR OF CHROMATIN"/>
    <property type="match status" value="1"/>
</dbReference>
<keyword evidence="6" id="KW-1185">Reference proteome</keyword>
<evidence type="ECO:0000256" key="3">
    <source>
        <dbReference type="SAM" id="MobiDB-lite"/>
    </source>
</evidence>
<dbReference type="Pfam" id="PF00505">
    <property type="entry name" value="HMG_box"/>
    <property type="match status" value="1"/>
</dbReference>
<dbReference type="OrthoDB" id="30931at2759"/>
<name>B3RPJ8_TRIAD</name>
<feature type="coiled-coil region" evidence="2">
    <location>
        <begin position="265"/>
        <end position="328"/>
    </location>
</feature>
<evidence type="ECO:0000313" key="6">
    <source>
        <dbReference type="Proteomes" id="UP000009022"/>
    </source>
</evidence>
<dbReference type="CTD" id="6751252"/>
<dbReference type="InParanoid" id="B3RPJ8"/>
<evidence type="ECO:0000259" key="4">
    <source>
        <dbReference type="PROSITE" id="PS50118"/>
    </source>
</evidence>
<gene>
    <name evidence="5" type="ORF">TRIADDRAFT_53566</name>
</gene>
<dbReference type="RefSeq" id="XP_002109481.1">
    <property type="nucleotide sequence ID" value="XM_002109445.1"/>
</dbReference>
<keyword evidence="1" id="KW-0238">DNA-binding</keyword>
<keyword evidence="1" id="KW-0539">Nucleus</keyword>
<dbReference type="GO" id="GO:0016514">
    <property type="term" value="C:SWI/SNF complex"/>
    <property type="evidence" value="ECO:0000318"/>
    <property type="project" value="GO_Central"/>
</dbReference>
<evidence type="ECO:0000256" key="2">
    <source>
        <dbReference type="SAM" id="Coils"/>
    </source>
</evidence>
<dbReference type="GeneID" id="6751252"/>
<dbReference type="SUPFAM" id="SSF47095">
    <property type="entry name" value="HMG-box"/>
    <property type="match status" value="1"/>
</dbReference>
<dbReference type="AlphaFoldDB" id="B3RPJ8"/>
<reference evidence="5 6" key="1">
    <citation type="journal article" date="2008" name="Nature">
        <title>The Trichoplax genome and the nature of placozoans.</title>
        <authorList>
            <person name="Srivastava M."/>
            <person name="Begovic E."/>
            <person name="Chapman J."/>
            <person name="Putnam N.H."/>
            <person name="Hellsten U."/>
            <person name="Kawashima T."/>
            <person name="Kuo A."/>
            <person name="Mitros T."/>
            <person name="Salamov A."/>
            <person name="Carpenter M.L."/>
            <person name="Signorovitch A.Y."/>
            <person name="Moreno M.A."/>
            <person name="Kamm K."/>
            <person name="Grimwood J."/>
            <person name="Schmutz J."/>
            <person name="Shapiro H."/>
            <person name="Grigoriev I.V."/>
            <person name="Buss L.W."/>
            <person name="Schierwater B."/>
            <person name="Dellaporta S.L."/>
            <person name="Rokhsar D.S."/>
        </authorList>
    </citation>
    <scope>NUCLEOTIDE SEQUENCE [LARGE SCALE GENOMIC DNA]</scope>
    <source>
        <strain evidence="5 6">Grell-BS-1999</strain>
    </source>
</reference>
<dbReference type="KEGG" id="tad:TRIADDRAFT_53566"/>
<keyword evidence="2" id="KW-0175">Coiled coil</keyword>